<dbReference type="InterPro" id="IPR028087">
    <property type="entry name" value="Tad_N"/>
</dbReference>
<dbReference type="RefSeq" id="WP_154615021.1">
    <property type="nucleotide sequence ID" value="NZ_CP053660.1"/>
</dbReference>
<dbReference type="Pfam" id="PF13400">
    <property type="entry name" value="Tad"/>
    <property type="match status" value="1"/>
</dbReference>
<proteinExistence type="predicted"/>
<accession>A0A6I3JBC6</accession>
<comment type="caution">
    <text evidence="2">The sequence shown here is derived from an EMBL/GenBank/DDBJ whole genome shotgun (WGS) entry which is preliminary data.</text>
</comment>
<dbReference type="EMBL" id="WLCI01000011">
    <property type="protein sequence ID" value="MTB95434.1"/>
    <property type="molecule type" value="Genomic_DNA"/>
</dbReference>
<sequence length="594" mass="60359">MRRSQRRRDARGAVAILVALVMCFVLLPITALVVDIGMQRVARRDVQAIADVAALDAGRALAASKATAAGVATANELRNVALAAMRRGSSGVGANEPTIEVTLGTVVPAGYLSDQALGCAGSPYNSYFRQAPSGAMPDAVLVTVRSSVDFIFKRGSGEVCRSAVGLAQRIACFSVDSYAARLKAEGSTVLGPITALLGTSLDLALLSSSGLLDAEIDILAFLNLLKADLNLATLDQVLTAEITLAQLIGAQVEALTSSGGTAVLAADALSTHFLANVGDIADRVRVGELLQLSQGAGAALGAAVNAFDLAVAGLAAATKNRGIELNVGALPGVADLVAKAYVIQGPANACGAEGAAVSNKPTASTAQTRVEVSGSLAAANRVTKLLNALTGLLGLLTGHTLSVNVDPFLVDVKLAEASGTLKSINCTDGEVDSLTIAARSALMPATIRIPVTITDTRARLIGPPEVKTTTITVVVSTITSTVPTTEDVTLLVPEHFGEPVDGPSGDLSIDKLSITADVSSDPDNVLGTVLGGVSDVIELIDTELVRPLMGDVLRPLLGMGVGVLENALGLTIAGSQFTPTQTLVPSCGSPALAN</sequence>
<evidence type="ECO:0000313" key="2">
    <source>
        <dbReference type="EMBL" id="MTB95434.1"/>
    </source>
</evidence>
<feature type="domain" description="Putative Flp pilus-assembly TadG-like N-terminal" evidence="1">
    <location>
        <begin position="12"/>
        <end position="60"/>
    </location>
</feature>
<dbReference type="Proteomes" id="UP000433406">
    <property type="component" value="Unassembled WGS sequence"/>
</dbReference>
<name>A0A6I3JBC6_9ACTN</name>
<evidence type="ECO:0000259" key="1">
    <source>
        <dbReference type="Pfam" id="PF13400"/>
    </source>
</evidence>
<reference evidence="2 3" key="1">
    <citation type="submission" date="2019-10" db="EMBL/GenBank/DDBJ databases">
        <title>Nocardioides novel species isolated from the excrement of Marmot.</title>
        <authorList>
            <person name="Zhang G."/>
        </authorList>
    </citation>
    <scope>NUCLEOTIDE SEQUENCE [LARGE SCALE GENOMIC DNA]</scope>
    <source>
        <strain evidence="3">zg-579</strain>
    </source>
</reference>
<evidence type="ECO:0000313" key="3">
    <source>
        <dbReference type="Proteomes" id="UP000433406"/>
    </source>
</evidence>
<organism evidence="2 3">
    <name type="scientific">Nocardioides marmotae</name>
    <dbReference type="NCBI Taxonomy" id="2663857"/>
    <lineage>
        <taxon>Bacteria</taxon>
        <taxon>Bacillati</taxon>
        <taxon>Actinomycetota</taxon>
        <taxon>Actinomycetes</taxon>
        <taxon>Propionibacteriales</taxon>
        <taxon>Nocardioidaceae</taxon>
        <taxon>Nocardioides</taxon>
    </lineage>
</organism>
<protein>
    <recommendedName>
        <fullName evidence="1">Putative Flp pilus-assembly TadG-like N-terminal domain-containing protein</fullName>
    </recommendedName>
</protein>
<dbReference type="AlphaFoldDB" id="A0A6I3JBC6"/>
<gene>
    <name evidence="2" type="ORF">GGQ22_10090</name>
</gene>
<keyword evidence="3" id="KW-1185">Reference proteome</keyword>